<name>A0A1X3JIX0_ECOLX</name>
<accession>A0A1X3JIX0</accession>
<dbReference type="Gene3D" id="2.160.20.20">
    <property type="match status" value="1"/>
</dbReference>
<dbReference type="InterPro" id="IPR036709">
    <property type="entry name" value="Autotransporte_beta_dom_sf"/>
</dbReference>
<dbReference type="AlphaFoldDB" id="A0A1X3JIX0"/>
<gene>
    <name evidence="2" type="ORF">ECVG_05005</name>
</gene>
<keyword evidence="2" id="KW-0378">Hydrolase</keyword>
<dbReference type="InterPro" id="IPR006315">
    <property type="entry name" value="OM_autotransptr_brl_dom"/>
</dbReference>
<dbReference type="InterPro" id="IPR012332">
    <property type="entry name" value="Autotransporter_pectin_lyase_C"/>
</dbReference>
<dbReference type="InterPro" id="IPR005546">
    <property type="entry name" value="Autotransporte_beta"/>
</dbReference>
<dbReference type="Gene3D" id="2.40.128.130">
    <property type="entry name" value="Autotransporter beta-domain"/>
    <property type="match status" value="1"/>
</dbReference>
<evidence type="ECO:0000313" key="2">
    <source>
        <dbReference type="EMBL" id="OSL13251.1"/>
    </source>
</evidence>
<reference evidence="2 3" key="1">
    <citation type="submission" date="2010-04" db="EMBL/GenBank/DDBJ databases">
        <title>The Genome Sequence of Escherichia coli H386.</title>
        <authorList>
            <consortium name="The Broad Institute Genome Sequencing Platform"/>
            <consortium name="The Broad Institute Genome Sequencing Center for Infectious Disease"/>
            <person name="Feldgarden M."/>
            <person name="Gordon D.M."/>
            <person name="Johnson J.R."/>
            <person name="Johnston B.D."/>
            <person name="Young S."/>
            <person name="Zeng Q."/>
            <person name="Koehrsen M."/>
            <person name="Alvarado L."/>
            <person name="Berlin A.M."/>
            <person name="Borenstein D."/>
            <person name="Chapman S.B."/>
            <person name="Chen Z."/>
            <person name="Engels R."/>
            <person name="Freedman E."/>
            <person name="Gellesch M."/>
            <person name="Goldberg J."/>
            <person name="Griggs A."/>
            <person name="Gujja S."/>
            <person name="Heilman E.R."/>
            <person name="Heiman D.I."/>
            <person name="Hepburn T.A."/>
            <person name="Howarth C."/>
            <person name="Jen D."/>
            <person name="Larson L."/>
            <person name="Mehta T."/>
            <person name="Park D."/>
            <person name="Pearson M."/>
            <person name="Richards J."/>
            <person name="Roberts A."/>
            <person name="Saif S."/>
            <person name="Shea T.D."/>
            <person name="Shenoy N."/>
            <person name="Sisk P."/>
            <person name="Stolte C."/>
            <person name="Sykes S.N."/>
            <person name="Walk T."/>
            <person name="White J."/>
            <person name="Yandava C."/>
            <person name="Haas B."/>
            <person name="Henn M.R."/>
            <person name="Nusbaum C."/>
            <person name="Birren B."/>
        </authorList>
    </citation>
    <scope>NUCLEOTIDE SEQUENCE [LARGE SCALE GENOMIC DNA]</scope>
    <source>
        <strain evidence="2 3">H386</strain>
    </source>
</reference>
<dbReference type="SUPFAM" id="SSF103515">
    <property type="entry name" value="Autotransporter"/>
    <property type="match status" value="1"/>
</dbReference>
<evidence type="ECO:0000259" key="1">
    <source>
        <dbReference type="Pfam" id="PF03797"/>
    </source>
</evidence>
<dbReference type="EMBL" id="ADJB01000040">
    <property type="protein sequence ID" value="OSL13251.1"/>
    <property type="molecule type" value="Genomic_DNA"/>
</dbReference>
<dbReference type="NCBIfam" id="TIGR01414">
    <property type="entry name" value="autotrans_barl"/>
    <property type="match status" value="1"/>
</dbReference>
<dbReference type="RefSeq" id="WP_001336919.1">
    <property type="nucleotide sequence ID" value="NZ_ADJB01000040.1"/>
</dbReference>
<protein>
    <submittedName>
        <fullName evidence="2">Serine protease pic (ShMu)</fullName>
    </submittedName>
</protein>
<proteinExistence type="predicted"/>
<dbReference type="GO" id="GO:0006508">
    <property type="term" value="P:proteolysis"/>
    <property type="evidence" value="ECO:0007669"/>
    <property type="project" value="UniProtKB-KW"/>
</dbReference>
<feature type="domain" description="Autotransporter" evidence="1">
    <location>
        <begin position="79"/>
        <end position="169"/>
    </location>
</feature>
<dbReference type="GO" id="GO:0008233">
    <property type="term" value="F:peptidase activity"/>
    <property type="evidence" value="ECO:0007669"/>
    <property type="project" value="UniProtKB-KW"/>
</dbReference>
<organism evidence="2 3">
    <name type="scientific">Escherichia coli H386</name>
    <dbReference type="NCBI Taxonomy" id="656397"/>
    <lineage>
        <taxon>Bacteria</taxon>
        <taxon>Pseudomonadati</taxon>
        <taxon>Pseudomonadota</taxon>
        <taxon>Gammaproteobacteria</taxon>
        <taxon>Enterobacterales</taxon>
        <taxon>Enterobacteriaceae</taxon>
        <taxon>Escherichia</taxon>
    </lineage>
</organism>
<dbReference type="GO" id="GO:0019867">
    <property type="term" value="C:outer membrane"/>
    <property type="evidence" value="ECO:0007669"/>
    <property type="project" value="InterPro"/>
</dbReference>
<evidence type="ECO:0000313" key="3">
    <source>
        <dbReference type="Proteomes" id="UP000193045"/>
    </source>
</evidence>
<keyword evidence="2" id="KW-0645">Protease</keyword>
<comment type="caution">
    <text evidence="2">The sequence shown here is derived from an EMBL/GenBank/DDBJ whole genome shotgun (WGS) entry which is preliminary data.</text>
</comment>
<sequence length="189" mass="20692">MFSAISQKTGLSNVTPILGTSDNGNGTNLAIIGFNSEPDKKAVSTAASFANSSYRLFSTEMNNLNKRMGDIRDSGEAGVWGRYMLGQGSGTDGYQNTYNHLQLGADKGIRIESAMLYTGLIFTHTSTNAELSGSYYGDTKSYGLGGYTSIFFDNGFYTDFIAKYIHSTNVYSYLSPSEPPRVSWRVFYL</sequence>
<dbReference type="Pfam" id="PF03797">
    <property type="entry name" value="Autotransporter"/>
    <property type="match status" value="1"/>
</dbReference>
<dbReference type="Proteomes" id="UP000193045">
    <property type="component" value="Unassembled WGS sequence"/>
</dbReference>